<reference evidence="2" key="1">
    <citation type="journal article" date="2019" name="Int. J. Syst. Evol. Microbiol.">
        <title>The Global Catalogue of Microorganisms (GCM) 10K type strain sequencing project: providing services to taxonomists for standard genome sequencing and annotation.</title>
        <authorList>
            <consortium name="The Broad Institute Genomics Platform"/>
            <consortium name="The Broad Institute Genome Sequencing Center for Infectious Disease"/>
            <person name="Wu L."/>
            <person name="Ma J."/>
        </authorList>
    </citation>
    <scope>NUCLEOTIDE SEQUENCE [LARGE SCALE GENOMIC DNA]</scope>
    <source>
        <strain evidence="2">CGMCC 4.7676</strain>
    </source>
</reference>
<accession>A0ABV7NP32</accession>
<dbReference type="Gene3D" id="1.10.357.10">
    <property type="entry name" value="Tetracycline Repressor, domain 2"/>
    <property type="match status" value="1"/>
</dbReference>
<dbReference type="RefSeq" id="WP_378237223.1">
    <property type="nucleotide sequence ID" value="NZ_JBHRWK010000007.1"/>
</dbReference>
<protein>
    <recommendedName>
        <fullName evidence="3">TetR family transcriptional regulator</fullName>
    </recommendedName>
</protein>
<organism evidence="1 2">
    <name type="scientific">Amycolatopsis speibonae</name>
    <dbReference type="NCBI Taxonomy" id="1450224"/>
    <lineage>
        <taxon>Bacteria</taxon>
        <taxon>Bacillati</taxon>
        <taxon>Actinomycetota</taxon>
        <taxon>Actinomycetes</taxon>
        <taxon>Pseudonocardiales</taxon>
        <taxon>Pseudonocardiaceae</taxon>
        <taxon>Amycolatopsis</taxon>
    </lineage>
</organism>
<gene>
    <name evidence="1" type="ORF">ACFOSH_03820</name>
</gene>
<name>A0ABV7NP32_9PSEU</name>
<evidence type="ECO:0008006" key="3">
    <source>
        <dbReference type="Google" id="ProtNLM"/>
    </source>
</evidence>
<sequence>MHEAVRDLMAEAGRDALTVLSVAARAGVAPSTNYRRQELLSDVAVERLRPEAFPEGHGCLTADLTAWVRDQARTPVVFALDGDEVAGVA</sequence>
<dbReference type="SUPFAM" id="SSF46689">
    <property type="entry name" value="Homeodomain-like"/>
    <property type="match status" value="1"/>
</dbReference>
<evidence type="ECO:0000313" key="1">
    <source>
        <dbReference type="EMBL" id="MFC3448553.1"/>
    </source>
</evidence>
<keyword evidence="2" id="KW-1185">Reference proteome</keyword>
<comment type="caution">
    <text evidence="1">The sequence shown here is derived from an EMBL/GenBank/DDBJ whole genome shotgun (WGS) entry which is preliminary data.</text>
</comment>
<dbReference type="InterPro" id="IPR009057">
    <property type="entry name" value="Homeodomain-like_sf"/>
</dbReference>
<evidence type="ECO:0000313" key="2">
    <source>
        <dbReference type="Proteomes" id="UP001595645"/>
    </source>
</evidence>
<proteinExistence type="predicted"/>
<dbReference type="Proteomes" id="UP001595645">
    <property type="component" value="Unassembled WGS sequence"/>
</dbReference>
<dbReference type="EMBL" id="JBHRWK010000007">
    <property type="protein sequence ID" value="MFC3448553.1"/>
    <property type="molecule type" value="Genomic_DNA"/>
</dbReference>